<dbReference type="PANTHER" id="PTHR33558">
    <property type="entry name" value="GLUTAREDOXIN-LIKE PROTEIN C5ORF63 HOMOLOG"/>
    <property type="match status" value="1"/>
</dbReference>
<dbReference type="InterPro" id="IPR052565">
    <property type="entry name" value="Glutaredoxin-like_YDR286C"/>
</dbReference>
<dbReference type="InterPro" id="IPR008554">
    <property type="entry name" value="Glutaredoxin-like"/>
</dbReference>
<proteinExistence type="predicted"/>
<dbReference type="SUPFAM" id="SSF52833">
    <property type="entry name" value="Thioredoxin-like"/>
    <property type="match status" value="1"/>
</dbReference>
<organism evidence="1">
    <name type="scientific">marine metagenome</name>
    <dbReference type="NCBI Taxonomy" id="408172"/>
    <lineage>
        <taxon>unclassified sequences</taxon>
        <taxon>metagenomes</taxon>
        <taxon>ecological metagenomes</taxon>
    </lineage>
</organism>
<evidence type="ECO:0000313" key="1">
    <source>
        <dbReference type="EMBL" id="SVD15990.1"/>
    </source>
</evidence>
<dbReference type="AlphaFoldDB" id="A0A382T1B2"/>
<protein>
    <recommendedName>
        <fullName evidence="2">Glutaredoxin domain-containing protein</fullName>
    </recommendedName>
</protein>
<name>A0A382T1B2_9ZZZZ</name>
<dbReference type="PANTHER" id="PTHR33558:SF1">
    <property type="entry name" value="GLUTAREDOXIN-LIKE PROTEIN C5ORF63 HOMOLOG"/>
    <property type="match status" value="1"/>
</dbReference>
<reference evidence="1" key="1">
    <citation type="submission" date="2018-05" db="EMBL/GenBank/DDBJ databases">
        <authorList>
            <person name="Lanie J.A."/>
            <person name="Ng W.-L."/>
            <person name="Kazmierczak K.M."/>
            <person name="Andrzejewski T.M."/>
            <person name="Davidsen T.M."/>
            <person name="Wayne K.J."/>
            <person name="Tettelin H."/>
            <person name="Glass J.I."/>
            <person name="Rusch D."/>
            <person name="Podicherti R."/>
            <person name="Tsui H.-C.T."/>
            <person name="Winkler M.E."/>
        </authorList>
    </citation>
    <scope>NUCLEOTIDE SEQUENCE</scope>
</reference>
<dbReference type="Gene3D" id="3.40.30.10">
    <property type="entry name" value="Glutaredoxin"/>
    <property type="match status" value="1"/>
</dbReference>
<dbReference type="InterPro" id="IPR036249">
    <property type="entry name" value="Thioredoxin-like_sf"/>
</dbReference>
<gene>
    <name evidence="1" type="ORF">METZ01_LOCUS368844</name>
</gene>
<accession>A0A382T1B2</accession>
<sequence length="91" mass="10485">MFGQQNAPRAPAINLTLYSRPDCHLCEKMKATLARVARRYPFELTEIDVSTNSELEKAYGSEIPVLMIEGQKTAHYYIREEELLQKLAGYY</sequence>
<dbReference type="Pfam" id="PF05768">
    <property type="entry name" value="Glrx-like"/>
    <property type="match status" value="1"/>
</dbReference>
<dbReference type="EMBL" id="UINC01133194">
    <property type="protein sequence ID" value="SVD15990.1"/>
    <property type="molecule type" value="Genomic_DNA"/>
</dbReference>
<evidence type="ECO:0008006" key="2">
    <source>
        <dbReference type="Google" id="ProtNLM"/>
    </source>
</evidence>